<evidence type="ECO:0000313" key="6">
    <source>
        <dbReference type="EMBL" id="KAG5523497.1"/>
    </source>
</evidence>
<evidence type="ECO:0000256" key="3">
    <source>
        <dbReference type="ARBA" id="ARBA00022761"/>
    </source>
</evidence>
<dbReference type="AlphaFoldDB" id="A0AAV6I459"/>
<dbReference type="SUPFAM" id="SSF56784">
    <property type="entry name" value="HAD-like"/>
    <property type="match status" value="1"/>
</dbReference>
<evidence type="ECO:0000313" key="7">
    <source>
        <dbReference type="Proteomes" id="UP000823749"/>
    </source>
</evidence>
<keyword evidence="7" id="KW-1185">Reference proteome</keyword>
<evidence type="ECO:0000256" key="4">
    <source>
        <dbReference type="ARBA" id="ARBA00023180"/>
    </source>
</evidence>
<dbReference type="PANTHER" id="PTHR31284">
    <property type="entry name" value="ACID PHOSPHATASE-LIKE PROTEIN"/>
    <property type="match status" value="1"/>
</dbReference>
<evidence type="ECO:0000256" key="2">
    <source>
        <dbReference type="ARBA" id="ARBA00022729"/>
    </source>
</evidence>
<evidence type="ECO:0008006" key="8">
    <source>
        <dbReference type="Google" id="ProtNLM"/>
    </source>
</evidence>
<organism evidence="6 7">
    <name type="scientific">Rhododendron griersonianum</name>
    <dbReference type="NCBI Taxonomy" id="479676"/>
    <lineage>
        <taxon>Eukaryota</taxon>
        <taxon>Viridiplantae</taxon>
        <taxon>Streptophyta</taxon>
        <taxon>Embryophyta</taxon>
        <taxon>Tracheophyta</taxon>
        <taxon>Spermatophyta</taxon>
        <taxon>Magnoliopsida</taxon>
        <taxon>eudicotyledons</taxon>
        <taxon>Gunneridae</taxon>
        <taxon>Pentapetalae</taxon>
        <taxon>asterids</taxon>
        <taxon>Ericales</taxon>
        <taxon>Ericaceae</taxon>
        <taxon>Ericoideae</taxon>
        <taxon>Rhodoreae</taxon>
        <taxon>Rhododendron</taxon>
    </lineage>
</organism>
<evidence type="ECO:0000256" key="5">
    <source>
        <dbReference type="PIRNR" id="PIRNR002674"/>
    </source>
</evidence>
<dbReference type="GO" id="GO:0045735">
    <property type="term" value="F:nutrient reservoir activity"/>
    <property type="evidence" value="ECO:0007669"/>
    <property type="project" value="UniProtKB-KW"/>
</dbReference>
<gene>
    <name evidence="6" type="ORF">RHGRI_035338</name>
</gene>
<keyword evidence="3" id="KW-0758">Storage protein</keyword>
<dbReference type="InterPro" id="IPR014403">
    <property type="entry name" value="APS1/VSP"/>
</dbReference>
<dbReference type="EMBL" id="JACTNZ010000012">
    <property type="protein sequence ID" value="KAG5523497.1"/>
    <property type="molecule type" value="Genomic_DNA"/>
</dbReference>
<dbReference type="GO" id="GO:0003993">
    <property type="term" value="F:acid phosphatase activity"/>
    <property type="evidence" value="ECO:0007669"/>
    <property type="project" value="InterPro"/>
</dbReference>
<reference evidence="6" key="1">
    <citation type="submission" date="2020-08" db="EMBL/GenBank/DDBJ databases">
        <title>Plant Genome Project.</title>
        <authorList>
            <person name="Zhang R.-G."/>
        </authorList>
    </citation>
    <scope>NUCLEOTIDE SEQUENCE</scope>
    <source>
        <strain evidence="6">WSP0</strain>
        <tissue evidence="6">Leaf</tissue>
    </source>
</reference>
<proteinExistence type="inferred from homology"/>
<evidence type="ECO:0000256" key="1">
    <source>
        <dbReference type="ARBA" id="ARBA00002410"/>
    </source>
</evidence>
<dbReference type="InterPro" id="IPR005519">
    <property type="entry name" value="Acid_phosphat_B-like"/>
</dbReference>
<accession>A0AAV6I459</accession>
<dbReference type="InterPro" id="IPR036412">
    <property type="entry name" value="HAD-like_sf"/>
</dbReference>
<keyword evidence="4" id="KW-0325">Glycoprotein</keyword>
<comment type="similarity">
    <text evidence="5">Belongs to the APS1/VSP family.</text>
</comment>
<comment type="caution">
    <text evidence="6">The sequence shown here is derived from an EMBL/GenBank/DDBJ whole genome shotgun (WGS) entry which is preliminary data.</text>
</comment>
<dbReference type="PANTHER" id="PTHR31284:SF19">
    <property type="entry name" value="VEGETATIVE STORAGE PROTEIN 1-RELATED"/>
    <property type="match status" value="1"/>
</dbReference>
<dbReference type="PIRSF" id="PIRSF002674">
    <property type="entry name" value="VSP"/>
    <property type="match status" value="1"/>
</dbReference>
<dbReference type="InterPro" id="IPR010028">
    <property type="entry name" value="Acid_phosphatase_pln"/>
</dbReference>
<dbReference type="Proteomes" id="UP000823749">
    <property type="component" value="Chromosome 12"/>
</dbReference>
<sequence>MCYPLTINSLLVTKTMEATLSFFFATILVLSTSHASPSFPSQNHRLLQHSDGAATSAANHHGHKMSCPSWRLAVETNNIIKWTLVPEACEDYVANYMLGSRYQEDCFAVTSIALEYAKNHTLGADGKDIWVFDIDETALSEIDYYSQPDVSFGAKKFNETKKNEYLKEAKSPPLAAVLELYNNLLPLGYKIVFISGTSESYREYRESNMKRAGYHTWEKLVLKQTSQHGTTSFIYKSKKRTELVKAGYRIIGNMGDQWSDILGSDVGNRTFKLPNPMYYIS</sequence>
<dbReference type="CDD" id="cd07535">
    <property type="entry name" value="HAD_VSP"/>
    <property type="match status" value="1"/>
</dbReference>
<dbReference type="Gene3D" id="3.40.50.1000">
    <property type="entry name" value="HAD superfamily/HAD-like"/>
    <property type="match status" value="1"/>
</dbReference>
<comment type="function">
    <text evidence="1">May function as somatic storage protein during early seedling development.</text>
</comment>
<dbReference type="InterPro" id="IPR023214">
    <property type="entry name" value="HAD_sf"/>
</dbReference>
<dbReference type="Pfam" id="PF03767">
    <property type="entry name" value="Acid_phosphat_B"/>
    <property type="match status" value="1"/>
</dbReference>
<protein>
    <recommendedName>
        <fullName evidence="8">Acid phosphatase</fullName>
    </recommendedName>
</protein>
<name>A0AAV6I459_9ERIC</name>
<dbReference type="NCBIfam" id="TIGR01675">
    <property type="entry name" value="plant-AP"/>
    <property type="match status" value="1"/>
</dbReference>
<keyword evidence="2" id="KW-0732">Signal</keyword>